<feature type="region of interest" description="Disordered" evidence="1">
    <location>
        <begin position="182"/>
        <end position="263"/>
    </location>
</feature>
<sequence>MWAVGPLGASSPPRDTFLLADCRSRSRCSSGTFSVPMSSARGQGLGTECSLSPPPSCSNSTMSLLSPLGHQSFPFYDSDGDGEDREDEKDVIEDAHDSEANLESLRGLELQGCASVVESEHNPKEKKQVCLPESRLTPWEVWFIGKEKEERDRLQLKALEELNQELEKIKEMEEREKRKLIAEEKHKEWVQKKNEQKRKEREQKINKEMEEKAAKELEKEQLQEKSKEKYHEWLKKKNAENYEKKKKEKEKEKQRQAELQEKKEAAEKKFKEWLENAKNKPCPTVKSYGYASGKLTGFYSGSSYPEPAFYNPIPWKPIHMLPPKEVKDLSGKKTKRPVVSLPHRSPSLVTHKARSNLCLGTLCRIQR</sequence>
<dbReference type="RefSeq" id="XP_060032643.1">
    <property type="nucleotide sequence ID" value="XM_060176660.1"/>
</dbReference>
<feature type="compositionally biased region" description="Polar residues" evidence="1">
    <location>
        <begin position="27"/>
        <end position="41"/>
    </location>
</feature>
<dbReference type="PANTHER" id="PTHR23247:SF2">
    <property type="entry name" value="COILED-COIL DOMAIN-CONTAINING PROTEIN 34"/>
    <property type="match status" value="1"/>
</dbReference>
<gene>
    <name evidence="4" type="primary">CCDC34</name>
</gene>
<dbReference type="Pfam" id="PF13904">
    <property type="entry name" value="CCDC34"/>
    <property type="match status" value="1"/>
</dbReference>
<evidence type="ECO:0000313" key="3">
    <source>
        <dbReference type="Proteomes" id="UP001652624"/>
    </source>
</evidence>
<dbReference type="Proteomes" id="UP001652624">
    <property type="component" value="Chromosome 17"/>
</dbReference>
<feature type="domain" description="Coiled-coil" evidence="2">
    <location>
        <begin position="136"/>
        <end position="315"/>
    </location>
</feature>
<proteinExistence type="predicted"/>
<protein>
    <submittedName>
        <fullName evidence="4">Coiled-coil domain-containing protein 34 isoform X1</fullName>
    </submittedName>
</protein>
<dbReference type="PANTHER" id="PTHR23247">
    <property type="entry name" value="NY-REN-41 ANTIGEN L15 -RELATED"/>
    <property type="match status" value="1"/>
</dbReference>
<dbReference type="InterPro" id="IPR045323">
    <property type="entry name" value="CCDC34"/>
</dbReference>
<feature type="compositionally biased region" description="Acidic residues" evidence="1">
    <location>
        <begin position="78"/>
        <end position="91"/>
    </location>
</feature>
<dbReference type="GeneID" id="103126103"/>
<evidence type="ECO:0000313" key="4">
    <source>
        <dbReference type="RefSeq" id="XP_060032643.1"/>
    </source>
</evidence>
<dbReference type="InterPro" id="IPR025259">
    <property type="entry name" value="CCDC34/181"/>
</dbReference>
<name>A0ABM3W7T3_ERIEU</name>
<reference evidence="4" key="1">
    <citation type="submission" date="2025-08" db="UniProtKB">
        <authorList>
            <consortium name="RefSeq"/>
        </authorList>
    </citation>
    <scope>IDENTIFICATION</scope>
</reference>
<organism evidence="3 4">
    <name type="scientific">Erinaceus europaeus</name>
    <name type="common">Western European hedgehog</name>
    <dbReference type="NCBI Taxonomy" id="9365"/>
    <lineage>
        <taxon>Eukaryota</taxon>
        <taxon>Metazoa</taxon>
        <taxon>Chordata</taxon>
        <taxon>Craniata</taxon>
        <taxon>Vertebrata</taxon>
        <taxon>Euteleostomi</taxon>
        <taxon>Mammalia</taxon>
        <taxon>Eutheria</taxon>
        <taxon>Laurasiatheria</taxon>
        <taxon>Eulipotyphla</taxon>
        <taxon>Erinaceidae</taxon>
        <taxon>Erinaceinae</taxon>
        <taxon>Erinaceus</taxon>
    </lineage>
</organism>
<keyword evidence="3" id="KW-1185">Reference proteome</keyword>
<evidence type="ECO:0000259" key="2">
    <source>
        <dbReference type="Pfam" id="PF13904"/>
    </source>
</evidence>
<feature type="region of interest" description="Disordered" evidence="1">
    <location>
        <begin position="27"/>
        <end position="97"/>
    </location>
</feature>
<accession>A0ABM3W7T3</accession>
<evidence type="ECO:0000256" key="1">
    <source>
        <dbReference type="SAM" id="MobiDB-lite"/>
    </source>
</evidence>